<dbReference type="Proteomes" id="UP000825935">
    <property type="component" value="Chromosome 11"/>
</dbReference>
<dbReference type="InterPro" id="IPR017884">
    <property type="entry name" value="SANT_dom"/>
</dbReference>
<protein>
    <recommendedName>
        <fullName evidence="4">SANT domain-containing protein</fullName>
    </recommendedName>
</protein>
<dbReference type="SMART" id="SM00717">
    <property type="entry name" value="SANT"/>
    <property type="match status" value="1"/>
</dbReference>
<evidence type="ECO:0000256" key="1">
    <source>
        <dbReference type="ARBA" id="ARBA00023125"/>
    </source>
</evidence>
<feature type="compositionally biased region" description="Polar residues" evidence="3">
    <location>
        <begin position="200"/>
        <end position="209"/>
    </location>
</feature>
<feature type="region of interest" description="Disordered" evidence="3">
    <location>
        <begin position="775"/>
        <end position="802"/>
    </location>
</feature>
<dbReference type="PANTHER" id="PTHR21677:SF1">
    <property type="entry name" value="PROTEIN CRAMPED-LIKE"/>
    <property type="match status" value="1"/>
</dbReference>
<dbReference type="InterPro" id="IPR055315">
    <property type="entry name" value="Cramped-like"/>
</dbReference>
<dbReference type="AlphaFoldDB" id="A0A8T2TXB8"/>
<dbReference type="GO" id="GO:0005634">
    <property type="term" value="C:nucleus"/>
    <property type="evidence" value="ECO:0007669"/>
    <property type="project" value="TreeGrafter"/>
</dbReference>
<dbReference type="PANTHER" id="PTHR21677">
    <property type="entry name" value="CRAMPED PROTEIN"/>
    <property type="match status" value="1"/>
</dbReference>
<feature type="region of interest" description="Disordered" evidence="3">
    <location>
        <begin position="171"/>
        <end position="236"/>
    </location>
</feature>
<comment type="caution">
    <text evidence="5">The sequence shown here is derived from an EMBL/GenBank/DDBJ whole genome shotgun (WGS) entry which is preliminary data.</text>
</comment>
<dbReference type="Pfam" id="PF00249">
    <property type="entry name" value="Myb_DNA-binding"/>
    <property type="match status" value="1"/>
</dbReference>
<feature type="region of interest" description="Disordered" evidence="3">
    <location>
        <begin position="1"/>
        <end position="52"/>
    </location>
</feature>
<dbReference type="GO" id="GO:0003682">
    <property type="term" value="F:chromatin binding"/>
    <property type="evidence" value="ECO:0007669"/>
    <property type="project" value="InterPro"/>
</dbReference>
<dbReference type="EMBL" id="CM035416">
    <property type="protein sequence ID" value="KAH7425139.1"/>
    <property type="molecule type" value="Genomic_DNA"/>
</dbReference>
<dbReference type="CDD" id="cd00167">
    <property type="entry name" value="SANT"/>
    <property type="match status" value="1"/>
</dbReference>
<evidence type="ECO:0000256" key="3">
    <source>
        <dbReference type="SAM" id="MobiDB-lite"/>
    </source>
</evidence>
<feature type="compositionally biased region" description="Basic and acidic residues" evidence="3">
    <location>
        <begin position="1"/>
        <end position="10"/>
    </location>
</feature>
<gene>
    <name evidence="5" type="ORF">KP509_11G041400</name>
</gene>
<accession>A0A8T2TXB8</accession>
<dbReference type="GO" id="GO:0007389">
    <property type="term" value="P:pattern specification process"/>
    <property type="evidence" value="ECO:0007669"/>
    <property type="project" value="TreeGrafter"/>
</dbReference>
<reference evidence="5" key="1">
    <citation type="submission" date="2021-08" db="EMBL/GenBank/DDBJ databases">
        <title>WGS assembly of Ceratopteris richardii.</title>
        <authorList>
            <person name="Marchant D.B."/>
            <person name="Chen G."/>
            <person name="Jenkins J."/>
            <person name="Shu S."/>
            <person name="Leebens-Mack J."/>
            <person name="Grimwood J."/>
            <person name="Schmutz J."/>
            <person name="Soltis P."/>
            <person name="Soltis D."/>
            <person name="Chen Z.-H."/>
        </authorList>
    </citation>
    <scope>NUCLEOTIDE SEQUENCE</scope>
    <source>
        <strain evidence="5">Whitten #5841</strain>
        <tissue evidence="5">Leaf</tissue>
    </source>
</reference>
<feature type="compositionally biased region" description="Basic and acidic residues" evidence="3">
    <location>
        <begin position="786"/>
        <end position="802"/>
    </location>
</feature>
<evidence type="ECO:0000256" key="2">
    <source>
        <dbReference type="ARBA" id="ARBA00023242"/>
    </source>
</evidence>
<evidence type="ECO:0000313" key="5">
    <source>
        <dbReference type="EMBL" id="KAH7425139.1"/>
    </source>
</evidence>
<dbReference type="InterPro" id="IPR009057">
    <property type="entry name" value="Homeodomain-like_sf"/>
</dbReference>
<feature type="compositionally biased region" description="Low complexity" evidence="3">
    <location>
        <begin position="29"/>
        <end position="39"/>
    </location>
</feature>
<feature type="domain" description="SANT" evidence="4">
    <location>
        <begin position="56"/>
        <end position="104"/>
    </location>
</feature>
<dbReference type="PROSITE" id="PS51293">
    <property type="entry name" value="SANT"/>
    <property type="match status" value="1"/>
</dbReference>
<evidence type="ECO:0000259" key="4">
    <source>
        <dbReference type="PROSITE" id="PS51293"/>
    </source>
</evidence>
<feature type="compositionally biased region" description="Pro residues" evidence="3">
    <location>
        <begin position="17"/>
        <end position="28"/>
    </location>
</feature>
<evidence type="ECO:0000313" key="6">
    <source>
        <dbReference type="Proteomes" id="UP000825935"/>
    </source>
</evidence>
<sequence length="802" mass="88126">MTSTAAKEESPLAVPSPSTPSPPPPPPTTSTATVGASAAVDEKGNPAGKKVTRQWEAWTREEEESFFIALRHVGKNFDKITSKVQSKNKDQVRHYYYRVIRRINKILGPGFSLDAKNTKDANSAMLRWWSLLEKQSCSASKLHLKPRRFKTFVTALEHQLLKDRLKASKKNKPFRTVSSVENPAARKPIPCPQDGAKTMLTDNLPNSKLVTGKTKNHKKQETSEASKRRKSGSDYGFSAAARRRLEKAASAGVNLVAEAAEHVERQASQLGQGGVDVKETKASPQQTNDKYSSLIAMDCRTDDGKLRLQLFPGDESTRKSMEQDGHNPFLQLTLKPRKPISSVVRHLVQKWCGCSAAVGELRLFSYNAQSEKITNNMEWSLHDANINAGDVHSALGSPNLFRLRYAWISSRAVQSSQAECLSLSLREENILNDDCNLNVSPSSHILHCGQEVVTARNSTSQDGDGQTFMNSEPYIKQVMSQEKQLPHMSSLADFHQDTTIAPKNISMPSGNLLDVGNLIAIKRDINNSDQHSGGHFRNSQRDTLDFSDHKLPEISDHKLPESGDPLMSCSWLNDGSNDSFVQRIWAAEGSPAAATPPPPEIDWADGLSNISVGEFLNEVSHSARLASLQTSHSIQSLDSFDAAVAAQGGDLPGIESRFLNSTVASSWDGEETCDAFAFQRFLSHKRIQAPAQHNVEFRNSDESLRESDGVVASFVDFGSLEAWKQSFGHAELSFPEELKCSSFSHLSSQKLDALANGNSTQDCIWAQLQAVNSLKDKPSPSFSKSEAGHDSSNEKAKECKGS</sequence>
<proteinExistence type="predicted"/>
<keyword evidence="2" id="KW-0539">Nucleus</keyword>
<dbReference type="OMA" id="NCNNKSG"/>
<organism evidence="5 6">
    <name type="scientific">Ceratopteris richardii</name>
    <name type="common">Triangle waterfern</name>
    <dbReference type="NCBI Taxonomy" id="49495"/>
    <lineage>
        <taxon>Eukaryota</taxon>
        <taxon>Viridiplantae</taxon>
        <taxon>Streptophyta</taxon>
        <taxon>Embryophyta</taxon>
        <taxon>Tracheophyta</taxon>
        <taxon>Polypodiopsida</taxon>
        <taxon>Polypodiidae</taxon>
        <taxon>Polypodiales</taxon>
        <taxon>Pteridineae</taxon>
        <taxon>Pteridaceae</taxon>
        <taxon>Parkerioideae</taxon>
        <taxon>Ceratopteris</taxon>
    </lineage>
</organism>
<dbReference type="GO" id="GO:0003677">
    <property type="term" value="F:DNA binding"/>
    <property type="evidence" value="ECO:0007669"/>
    <property type="project" value="UniProtKB-KW"/>
</dbReference>
<dbReference type="InterPro" id="IPR001005">
    <property type="entry name" value="SANT/Myb"/>
</dbReference>
<dbReference type="OrthoDB" id="515799at2759"/>
<dbReference type="FunFam" id="1.10.10.60:FF:000287">
    <property type="entry name" value="TSL-kinase interacting protein 1"/>
    <property type="match status" value="1"/>
</dbReference>
<dbReference type="SUPFAM" id="SSF46689">
    <property type="entry name" value="Homeodomain-like"/>
    <property type="match status" value="1"/>
</dbReference>
<dbReference type="Gene3D" id="1.10.10.60">
    <property type="entry name" value="Homeodomain-like"/>
    <property type="match status" value="1"/>
</dbReference>
<keyword evidence="6" id="KW-1185">Reference proteome</keyword>
<name>A0A8T2TXB8_CERRI</name>
<feature type="region of interest" description="Disordered" evidence="3">
    <location>
        <begin position="267"/>
        <end position="288"/>
    </location>
</feature>
<keyword evidence="1" id="KW-0238">DNA-binding</keyword>